<dbReference type="EMBL" id="JAGHQL010000060">
    <property type="protein sequence ID" value="KAH0542154.1"/>
    <property type="molecule type" value="Genomic_DNA"/>
</dbReference>
<organism evidence="7 8">
    <name type="scientific">Glutinoglossum americanum</name>
    <dbReference type="NCBI Taxonomy" id="1670608"/>
    <lineage>
        <taxon>Eukaryota</taxon>
        <taxon>Fungi</taxon>
        <taxon>Dikarya</taxon>
        <taxon>Ascomycota</taxon>
        <taxon>Pezizomycotina</taxon>
        <taxon>Geoglossomycetes</taxon>
        <taxon>Geoglossales</taxon>
        <taxon>Geoglossaceae</taxon>
        <taxon>Glutinoglossum</taxon>
    </lineage>
</organism>
<feature type="region of interest" description="Disordered" evidence="5">
    <location>
        <begin position="894"/>
        <end position="932"/>
    </location>
</feature>
<evidence type="ECO:0000313" key="7">
    <source>
        <dbReference type="EMBL" id="KAH0542154.1"/>
    </source>
</evidence>
<feature type="compositionally biased region" description="Polar residues" evidence="5">
    <location>
        <begin position="102"/>
        <end position="115"/>
    </location>
</feature>
<feature type="region of interest" description="Disordered" evidence="5">
    <location>
        <begin position="304"/>
        <end position="488"/>
    </location>
</feature>
<dbReference type="PROSITE" id="PS51044">
    <property type="entry name" value="ZF_SP_RING"/>
    <property type="match status" value="1"/>
</dbReference>
<feature type="compositionally biased region" description="Polar residues" evidence="5">
    <location>
        <begin position="349"/>
        <end position="359"/>
    </location>
</feature>
<feature type="compositionally biased region" description="Low complexity" evidence="5">
    <location>
        <begin position="392"/>
        <end position="414"/>
    </location>
</feature>
<keyword evidence="3" id="KW-0862">Zinc</keyword>
<feature type="compositionally biased region" description="Basic and acidic residues" evidence="5">
    <location>
        <begin position="331"/>
        <end position="341"/>
    </location>
</feature>
<feature type="compositionally biased region" description="Low complexity" evidence="5">
    <location>
        <begin position="768"/>
        <end position="782"/>
    </location>
</feature>
<feature type="region of interest" description="Disordered" evidence="5">
    <location>
        <begin position="1"/>
        <end position="48"/>
    </location>
</feature>
<accession>A0A9P8L0M8</accession>
<dbReference type="PANTHER" id="PTHR10782:SF4">
    <property type="entry name" value="TONALLI, ISOFORM E"/>
    <property type="match status" value="1"/>
</dbReference>
<dbReference type="InterPro" id="IPR004181">
    <property type="entry name" value="Znf_MIZ"/>
</dbReference>
<keyword evidence="2 4" id="KW-0863">Zinc-finger</keyword>
<feature type="compositionally biased region" description="Polar residues" evidence="5">
    <location>
        <begin position="79"/>
        <end position="95"/>
    </location>
</feature>
<feature type="compositionally biased region" description="Low complexity" evidence="5">
    <location>
        <begin position="132"/>
        <end position="158"/>
    </location>
</feature>
<dbReference type="Pfam" id="PF02891">
    <property type="entry name" value="zf-MIZ"/>
    <property type="match status" value="1"/>
</dbReference>
<feature type="compositionally biased region" description="Polar residues" evidence="5">
    <location>
        <begin position="304"/>
        <end position="328"/>
    </location>
</feature>
<sequence>MIGRDSADGGGGLVEEVERGGAVGGGGRGGGGDALQSPRRKSMAKSKVNPAAAAAMQFASSNTAVNTFTGGKLKSWMTLSGDSNASPVVNKQSGQGRPLLRRNTSGLDQSVSPYPSLSAFPNVGTTTSQRTSIPSPASGRPPASSSPTATIHSISDPSSHPPGPLVAGNSPAIQSTRRPDIQPPSNSTSPLLANTVGIQKNSGSSGSSGNKQTLPSPTPSDDAVQEVRQGNHHAGSGHGSGEHQSGVLGAGDSSLPQTQGLPQDQVNAQQSPIPMDTQPHPELSEKLNELVKQFGAKNVNNHLRFSDSARASPSEGNPGVSSGRSSIPSKRPPDGPLERRQMGSRPHSPITQLAQNPASSVADKRIRTQTDPSTSSLPSPRHSMTDSPGLAQGQFQFQPHGQVQGQVPSQGSNQAPTQVLNHAPSHTPNHAPTQVSNRVNTHATVPHRNGPSGVGPSPQGTQAPFTQSQRRASATTTTSPLHQGYGLQEKRNQLICGTVPNRRQSASQHPNRPTLSKFLPIIDRELRSNMEPNTELPRMRLLREACQEEDWFYVALHQMYCLFTIQQQALAGMVGSQKHMDGFQVVRELIKENSLLPKERLTWFAQFPSPLQDLYARSDLYRHAVGLVKDFLAVLPEAYARFQSDCRTRRTPPLVHELVIVMKLQSLIFQRVVYIAIRRGMWGPTEDEYTRRMHEVFQENQKEYLAILDRQDTAQPATLQSIVHAHQRIALEYNNIRTLQLEYYGMNSPTRQNSLAHAQQMFRSYLASQPPVSSPSQQNGPQDPNSQQVSSTATANVFPNQPPAQNNNPSNTSQNSIVRNLPRQLSVNTQVAQQHLPPSLPSATRSIYASPVQTPSAGSPTTPGITAQMQLMQMQRLRQQQETLDRQRRVSQMGQQHQNTRPVAPGQIGSQAVPSRSATIPLPNSSSALGTGPRFLDRRRIVAAVPAGAPDPRHTPTLSSFLSGGMSGSPRQHPINYGRPAHNRARSSQGAGQIQAPLLPPSNFTPNTIPGLPNPTYTALHQAHIRSPYLKCATPPPMDEQAKLYQYVKDFPLQPTIFPQDRPLLSYRFDLSITDSEHIANYEVGTPYDKRDLRRIRVVGPGSLMYRIRCVKLPSAKLLNEDKWVTTETKWPDHIFIDINQVKMETRRRLHFGKDLPIDITDHVRAGENNLKVSILRSQREINAHYAISVEVIEVTTHTDILRLANENLIPAQQSLNAITTSLNAIPDDDDIAVVNNDLTINISDPFTARVFNVPARGRFCLHRECFDLETFLATRASKPKRTNEPCMVDEWKCPLCAGDTRPHRLLVDGFLADVKRELDLQRLDEIRAIVVDKGGSWVPKIELADEDVKREASTASTAAAAATATSAAAGEGGLTPAKEKVIVIIDLDDD</sequence>
<keyword evidence="1" id="KW-0479">Metal-binding</keyword>
<evidence type="ECO:0000256" key="4">
    <source>
        <dbReference type="PROSITE-ProRule" id="PRU00452"/>
    </source>
</evidence>
<proteinExistence type="predicted"/>
<reference evidence="7" key="1">
    <citation type="submission" date="2021-03" db="EMBL/GenBank/DDBJ databases">
        <title>Comparative genomics and phylogenomic investigation of the class Geoglossomycetes provide insights into ecological specialization and systematics.</title>
        <authorList>
            <person name="Melie T."/>
            <person name="Pirro S."/>
            <person name="Miller A.N."/>
            <person name="Quandt A."/>
        </authorList>
    </citation>
    <scope>NUCLEOTIDE SEQUENCE</scope>
    <source>
        <strain evidence="7">GBOQ0MN5Z8</strain>
    </source>
</reference>
<feature type="region of interest" description="Disordered" evidence="5">
    <location>
        <begin position="767"/>
        <end position="816"/>
    </location>
</feature>
<feature type="compositionally biased region" description="Polar residues" evidence="5">
    <location>
        <begin position="254"/>
        <end position="272"/>
    </location>
</feature>
<feature type="compositionally biased region" description="Polar residues" evidence="5">
    <location>
        <begin position="783"/>
        <end position="798"/>
    </location>
</feature>
<dbReference type="GO" id="GO:0000785">
    <property type="term" value="C:chromatin"/>
    <property type="evidence" value="ECO:0007669"/>
    <property type="project" value="TreeGrafter"/>
</dbReference>
<keyword evidence="8" id="KW-1185">Reference proteome</keyword>
<feature type="compositionally biased region" description="Polar residues" evidence="5">
    <location>
        <begin position="183"/>
        <end position="201"/>
    </location>
</feature>
<dbReference type="GO" id="GO:0008270">
    <property type="term" value="F:zinc ion binding"/>
    <property type="evidence" value="ECO:0007669"/>
    <property type="project" value="UniProtKB-KW"/>
</dbReference>
<protein>
    <recommendedName>
        <fullName evidence="6">SP-RING-type domain-containing protein</fullName>
    </recommendedName>
</protein>
<dbReference type="OrthoDB" id="27975at2759"/>
<feature type="compositionally biased region" description="Low complexity" evidence="5">
    <location>
        <begin position="466"/>
        <end position="479"/>
    </location>
</feature>
<dbReference type="InterPro" id="IPR013083">
    <property type="entry name" value="Znf_RING/FYVE/PHD"/>
</dbReference>
<dbReference type="Gene3D" id="3.30.40.10">
    <property type="entry name" value="Zinc/RING finger domain, C3HC4 (zinc finger)"/>
    <property type="match status" value="1"/>
</dbReference>
<gene>
    <name evidence="7" type="ORF">FGG08_003454</name>
</gene>
<dbReference type="Proteomes" id="UP000698800">
    <property type="component" value="Unassembled WGS sequence"/>
</dbReference>
<dbReference type="PANTHER" id="PTHR10782">
    <property type="entry name" value="ZINC FINGER MIZ DOMAIN-CONTAINING PROTEIN"/>
    <property type="match status" value="1"/>
</dbReference>
<dbReference type="GO" id="GO:0061665">
    <property type="term" value="F:SUMO ligase activity"/>
    <property type="evidence" value="ECO:0007669"/>
    <property type="project" value="TreeGrafter"/>
</dbReference>
<feature type="compositionally biased region" description="Polar residues" evidence="5">
    <location>
        <begin position="908"/>
        <end position="929"/>
    </location>
</feature>
<feature type="domain" description="SP-RING-type" evidence="6">
    <location>
        <begin position="1228"/>
        <end position="1321"/>
    </location>
</feature>
<evidence type="ECO:0000256" key="5">
    <source>
        <dbReference type="SAM" id="MobiDB-lite"/>
    </source>
</evidence>
<evidence type="ECO:0000313" key="8">
    <source>
        <dbReference type="Proteomes" id="UP000698800"/>
    </source>
</evidence>
<evidence type="ECO:0000256" key="2">
    <source>
        <dbReference type="ARBA" id="ARBA00022771"/>
    </source>
</evidence>
<name>A0A9P8L0M8_9PEZI</name>
<feature type="region of interest" description="Disordered" evidence="5">
    <location>
        <begin position="79"/>
        <end position="290"/>
    </location>
</feature>
<comment type="caution">
    <text evidence="7">The sequence shown here is derived from an EMBL/GenBank/DDBJ whole genome shotgun (WGS) entry which is preliminary data.</text>
</comment>
<evidence type="ECO:0000256" key="3">
    <source>
        <dbReference type="ARBA" id="ARBA00022833"/>
    </source>
</evidence>
<feature type="compositionally biased region" description="Polar residues" evidence="5">
    <location>
        <begin position="369"/>
        <end position="378"/>
    </location>
</feature>
<feature type="compositionally biased region" description="Gly residues" evidence="5">
    <location>
        <begin position="21"/>
        <end position="33"/>
    </location>
</feature>
<evidence type="ECO:0000256" key="1">
    <source>
        <dbReference type="ARBA" id="ARBA00022723"/>
    </source>
</evidence>
<dbReference type="GO" id="GO:0016925">
    <property type="term" value="P:protein sumoylation"/>
    <property type="evidence" value="ECO:0007669"/>
    <property type="project" value="TreeGrafter"/>
</dbReference>
<feature type="compositionally biased region" description="Polar residues" evidence="5">
    <location>
        <begin position="415"/>
        <end position="443"/>
    </location>
</feature>
<feature type="compositionally biased region" description="Low complexity" evidence="5">
    <location>
        <begin position="803"/>
        <end position="816"/>
    </location>
</feature>
<evidence type="ECO:0000259" key="6">
    <source>
        <dbReference type="PROSITE" id="PS51044"/>
    </source>
</evidence>